<dbReference type="AlphaFoldDB" id="A0A2P4ZCE9"/>
<dbReference type="PANTHER" id="PTHR34414:SF1">
    <property type="entry name" value="SUBTILISIN-LIKE SERINE PROTEASE"/>
    <property type="match status" value="1"/>
</dbReference>
<keyword evidence="3" id="KW-1185">Reference proteome</keyword>
<dbReference type="STRING" id="398673.A0A2P4ZCE9"/>
<dbReference type="Pfam" id="PF20246">
    <property type="entry name" value="DUF6601"/>
    <property type="match status" value="1"/>
</dbReference>
<keyword evidence="1" id="KW-1133">Transmembrane helix</keyword>
<evidence type="ECO:0000313" key="2">
    <source>
        <dbReference type="EMBL" id="PON21976.1"/>
    </source>
</evidence>
<feature type="transmembrane region" description="Helical" evidence="1">
    <location>
        <begin position="228"/>
        <end position="249"/>
    </location>
</feature>
<dbReference type="InterPro" id="IPR046536">
    <property type="entry name" value="DUF6601"/>
</dbReference>
<proteinExistence type="predicted"/>
<dbReference type="PANTHER" id="PTHR34414">
    <property type="entry name" value="HET DOMAIN-CONTAINING PROTEIN-RELATED"/>
    <property type="match status" value="1"/>
</dbReference>
<dbReference type="Proteomes" id="UP000054821">
    <property type="component" value="Unassembled WGS sequence"/>
</dbReference>
<comment type="caution">
    <text evidence="2">The sequence shown here is derived from an EMBL/GenBank/DDBJ whole genome shotgun (WGS) entry which is preliminary data.</text>
</comment>
<reference evidence="2 3" key="1">
    <citation type="journal article" date="2016" name="Genome Announc.">
        <title>Draft Whole-Genome Sequence of Trichoderma gamsii T6085, a Promising Biocontrol Agent of Fusarium Head Blight on Wheat.</title>
        <authorList>
            <person name="Baroncelli R."/>
            <person name="Zapparata A."/>
            <person name="Piaggeschi G."/>
            <person name="Sarrocco S."/>
            <person name="Vannacci G."/>
        </authorList>
    </citation>
    <scope>NUCLEOTIDE SEQUENCE [LARGE SCALE GENOMIC DNA]</scope>
    <source>
        <strain evidence="2 3">T6085</strain>
    </source>
</reference>
<sequence>MAQPPFESRHELNKEWDVLNSAPGSKRLPGHPRLEQNDAAVRQFLRQEFDLGDLAILAPRLWIMSTQDSSNISALHRQKVKGRDIVITEEARLHGVWYYNRIFLKPLPQYLLSYQFWETYLLPRTSPLGIERELIYKVALGYLRTYFYLIRHESDYRIATDEELQLVPKGITWEQFCDFSKTFGRIPDNEVCERYKYGEIRLSRLNFYIKFFLKKQHFHRINSQYGAYFARIFGPILVVFGILSVLLSAMQLEMAVEQLYVDHQWTVFWLGKMGDETSDKEPLYVYVMDRMNDVAKFFALSWNAPQPVDPDYRGQLQKKYTKELTMLQAALPSRFQPIIKTCIGSMEHNFLLADSASPSRLFIV</sequence>
<organism evidence="2 3">
    <name type="scientific">Trichoderma gamsii</name>
    <dbReference type="NCBI Taxonomy" id="398673"/>
    <lineage>
        <taxon>Eukaryota</taxon>
        <taxon>Fungi</taxon>
        <taxon>Dikarya</taxon>
        <taxon>Ascomycota</taxon>
        <taxon>Pezizomycotina</taxon>
        <taxon>Sordariomycetes</taxon>
        <taxon>Hypocreomycetidae</taxon>
        <taxon>Hypocreales</taxon>
        <taxon>Hypocreaceae</taxon>
        <taxon>Trichoderma</taxon>
    </lineage>
</organism>
<evidence type="ECO:0000256" key="1">
    <source>
        <dbReference type="SAM" id="Phobius"/>
    </source>
</evidence>
<keyword evidence="1" id="KW-0472">Membrane</keyword>
<evidence type="ECO:0000313" key="3">
    <source>
        <dbReference type="Proteomes" id="UP000054821"/>
    </source>
</evidence>
<name>A0A2P4ZCE9_9HYPO</name>
<accession>A0A2P4ZCE9</accession>
<dbReference type="EMBL" id="JPDN02000043">
    <property type="protein sequence ID" value="PON21976.1"/>
    <property type="molecule type" value="Genomic_DNA"/>
</dbReference>
<gene>
    <name evidence="2" type="ORF">TGAM01_v209232</name>
</gene>
<protein>
    <submittedName>
        <fullName evidence="2">Uncharacterized protein</fullName>
    </submittedName>
</protein>
<dbReference type="RefSeq" id="XP_018657269.1">
    <property type="nucleotide sequence ID" value="XM_018809485.1"/>
</dbReference>
<keyword evidence="1" id="KW-0812">Transmembrane</keyword>
<dbReference type="GeneID" id="29989568"/>